<dbReference type="EMBL" id="BARU01026256">
    <property type="protein sequence ID" value="GAH75341.1"/>
    <property type="molecule type" value="Genomic_DNA"/>
</dbReference>
<sequence>NRPGQSSRVSRNETKTWFAVLQGEEEFTYEA</sequence>
<feature type="non-terminal residue" evidence="1">
    <location>
        <position position="1"/>
    </location>
</feature>
<accession>X1HYU7</accession>
<dbReference type="AlphaFoldDB" id="X1HYU7"/>
<proteinExistence type="predicted"/>
<protein>
    <submittedName>
        <fullName evidence="1">Uncharacterized protein</fullName>
    </submittedName>
</protein>
<organism evidence="1">
    <name type="scientific">marine sediment metagenome</name>
    <dbReference type="NCBI Taxonomy" id="412755"/>
    <lineage>
        <taxon>unclassified sequences</taxon>
        <taxon>metagenomes</taxon>
        <taxon>ecological metagenomes</taxon>
    </lineage>
</organism>
<comment type="caution">
    <text evidence="1">The sequence shown here is derived from an EMBL/GenBank/DDBJ whole genome shotgun (WGS) entry which is preliminary data.</text>
</comment>
<gene>
    <name evidence="1" type="ORF">S03H2_42204</name>
</gene>
<name>X1HYU7_9ZZZZ</name>
<reference evidence="1" key="1">
    <citation type="journal article" date="2014" name="Front. Microbiol.">
        <title>High frequency of phylogenetically diverse reductive dehalogenase-homologous genes in deep subseafloor sedimentary metagenomes.</title>
        <authorList>
            <person name="Kawai M."/>
            <person name="Futagami T."/>
            <person name="Toyoda A."/>
            <person name="Takaki Y."/>
            <person name="Nishi S."/>
            <person name="Hori S."/>
            <person name="Arai W."/>
            <person name="Tsubouchi T."/>
            <person name="Morono Y."/>
            <person name="Uchiyama I."/>
            <person name="Ito T."/>
            <person name="Fujiyama A."/>
            <person name="Inagaki F."/>
            <person name="Takami H."/>
        </authorList>
    </citation>
    <scope>NUCLEOTIDE SEQUENCE</scope>
    <source>
        <strain evidence="1">Expedition CK06-06</strain>
    </source>
</reference>
<evidence type="ECO:0000313" key="1">
    <source>
        <dbReference type="EMBL" id="GAH75341.1"/>
    </source>
</evidence>